<evidence type="ECO:0000259" key="1">
    <source>
        <dbReference type="Pfam" id="PF10543"/>
    </source>
</evidence>
<proteinExistence type="predicted"/>
<sequence>MNDLKVIGKEHIGKIEFTGIEGGFGKNKKAMLVKDIAQIHNQPLSEINRRINDNRSRFKNNIDIIDFLNGSEPFRKFAEDNDLIGSNRTQHVYLLSERGYAKLLKILDDDKAWDIYDQLVDNYFNMRVAIKNNEPSLVQQRRLSIMEENAATRKANMLYKLAMATTSESSKQALIAKGAEVLTGEMEIPILKEKYYSAGEIAKELNISGKKVGMIANELGLKAEQPGQNEYGRWANSKSKYSDKEVPQWLYTEKGLRAIKKELKTIA</sequence>
<comment type="caution">
    <text evidence="2">The sequence shown here is derived from an EMBL/GenBank/DDBJ whole genome shotgun (WGS) entry which is preliminary data.</text>
</comment>
<dbReference type="InterPro" id="IPR018873">
    <property type="entry name" value="KilA-N_DNA-bd_domain"/>
</dbReference>
<dbReference type="Pfam" id="PF10543">
    <property type="entry name" value="ORF6N"/>
    <property type="match status" value="1"/>
</dbReference>
<feature type="domain" description="KilA-N DNA-binding" evidence="1">
    <location>
        <begin position="26"/>
        <end position="106"/>
    </location>
</feature>
<dbReference type="Proteomes" id="UP000283380">
    <property type="component" value="Unassembled WGS sequence"/>
</dbReference>
<accession>A0ABX9LWU4</accession>
<gene>
    <name evidence="2" type="ORF">DS834_01250</name>
</gene>
<protein>
    <recommendedName>
        <fullName evidence="1">KilA-N DNA-binding domain-containing protein</fullName>
    </recommendedName>
</protein>
<dbReference type="RefSeq" id="WP_118896860.1">
    <property type="nucleotide sequence ID" value="NZ_QOCT01000010.1"/>
</dbReference>
<evidence type="ECO:0000313" key="3">
    <source>
        <dbReference type="Proteomes" id="UP000283380"/>
    </source>
</evidence>
<dbReference type="EMBL" id="QOCU01000001">
    <property type="protein sequence ID" value="RHW53591.1"/>
    <property type="molecule type" value="Genomic_DNA"/>
</dbReference>
<organism evidence="2 3">
    <name type="scientific">Lactobacillus bombicola</name>
    <dbReference type="NCBI Taxonomy" id="1505723"/>
    <lineage>
        <taxon>Bacteria</taxon>
        <taxon>Bacillati</taxon>
        <taxon>Bacillota</taxon>
        <taxon>Bacilli</taxon>
        <taxon>Lactobacillales</taxon>
        <taxon>Lactobacillaceae</taxon>
        <taxon>Lactobacillus</taxon>
    </lineage>
</organism>
<reference evidence="2 3" key="1">
    <citation type="submission" date="2018-07" db="EMBL/GenBank/DDBJ databases">
        <title>Genome sequences of six Lactobacillus spp. isolated from bumble bee guts.</title>
        <authorList>
            <person name="Motta E.V.S."/>
            <person name="Moran N.A."/>
        </authorList>
    </citation>
    <scope>NUCLEOTIDE SEQUENCE [LARGE SCALE GENOMIC DNA]</scope>
    <source>
        <strain evidence="2 3">BI-4G</strain>
    </source>
</reference>
<name>A0ABX9LWU4_9LACO</name>
<keyword evidence="3" id="KW-1185">Reference proteome</keyword>
<evidence type="ECO:0000313" key="2">
    <source>
        <dbReference type="EMBL" id="RHW53591.1"/>
    </source>
</evidence>